<dbReference type="AlphaFoldDB" id="A0A6P8IPZ1"/>
<dbReference type="GeneID" id="116303530"/>
<dbReference type="Pfam" id="PF00001">
    <property type="entry name" value="7tm_1"/>
    <property type="match status" value="1"/>
</dbReference>
<evidence type="ECO:0000313" key="13">
    <source>
        <dbReference type="RefSeq" id="XP_031568947.1"/>
    </source>
</evidence>
<evidence type="ECO:0000256" key="9">
    <source>
        <dbReference type="RuleBase" id="RU000688"/>
    </source>
</evidence>
<dbReference type="GO" id="GO:0030425">
    <property type="term" value="C:dendrite"/>
    <property type="evidence" value="ECO:0007669"/>
    <property type="project" value="TreeGrafter"/>
</dbReference>
<sequence>MYITYDIMCGTASIINLVTISLERCLSVTQPAIHRNLSDTTIMVSIAVAWLYALIVGSLTHIKNSSGTWYPLFVSFSSFFLPLFIILVNYVIIYRIADRRARARRSRSLRREIRIAVTLGVVISAFIIAWLPFFIIMLVSMYCKKCKVPYKIVIPLVKWMHYSGSMVNPIIYTYRNRDFKRAFLKILCEWREDKPMTHKKFCNLGANGHKNACNKCKRTSSMCNCPLESDSKEHHECERRTSCCGIDDNCIQEYKTKIIGKKETQIVWKNGQNNALEDLDLRGCENKTES</sequence>
<dbReference type="InterPro" id="IPR017452">
    <property type="entry name" value="GPCR_Rhodpsn_7TM"/>
</dbReference>
<dbReference type="PANTHER" id="PTHR24247:SF202">
    <property type="entry name" value="5-HYDROXYTRYPTAMINE RECEPTOR 1"/>
    <property type="match status" value="1"/>
</dbReference>
<name>A0A6P8IPZ1_ACTTE</name>
<dbReference type="OrthoDB" id="5957871at2759"/>
<dbReference type="GO" id="GO:0030594">
    <property type="term" value="F:neurotransmitter receptor activity"/>
    <property type="evidence" value="ECO:0007669"/>
    <property type="project" value="TreeGrafter"/>
</dbReference>
<dbReference type="InterPro" id="IPR000276">
    <property type="entry name" value="GPCR_Rhodpsn"/>
</dbReference>
<evidence type="ECO:0000256" key="7">
    <source>
        <dbReference type="ARBA" id="ARBA00023170"/>
    </source>
</evidence>
<gene>
    <name evidence="13" type="primary">LOC116303530</name>
</gene>
<keyword evidence="7 9" id="KW-0675">Receptor</keyword>
<keyword evidence="2" id="KW-1003">Cell membrane</keyword>
<dbReference type="RefSeq" id="XP_031568947.1">
    <property type="nucleotide sequence ID" value="XM_031713087.1"/>
</dbReference>
<keyword evidence="12" id="KW-1185">Reference proteome</keyword>
<evidence type="ECO:0000256" key="1">
    <source>
        <dbReference type="ARBA" id="ARBA00004651"/>
    </source>
</evidence>
<dbReference type="PRINTS" id="PR00237">
    <property type="entry name" value="GPCRRHODOPSN"/>
</dbReference>
<keyword evidence="6 10" id="KW-0472">Membrane</keyword>
<dbReference type="GO" id="GO:0007187">
    <property type="term" value="P:G protein-coupled receptor signaling pathway, coupled to cyclic nucleotide second messenger"/>
    <property type="evidence" value="ECO:0007669"/>
    <property type="project" value="TreeGrafter"/>
</dbReference>
<dbReference type="PROSITE" id="PS00237">
    <property type="entry name" value="G_PROTEIN_RECEP_F1_1"/>
    <property type="match status" value="1"/>
</dbReference>
<dbReference type="GO" id="GO:0045202">
    <property type="term" value="C:synapse"/>
    <property type="evidence" value="ECO:0007669"/>
    <property type="project" value="GOC"/>
</dbReference>
<protein>
    <submittedName>
        <fullName evidence="13">Octopamine receptor beta-1R-like</fullName>
    </submittedName>
</protein>
<comment type="subcellular location">
    <subcellularLocation>
        <location evidence="1">Cell membrane</location>
        <topology evidence="1">Multi-pass membrane protein</topology>
    </subcellularLocation>
</comment>
<keyword evidence="8 9" id="KW-0807">Transducer</keyword>
<evidence type="ECO:0000256" key="3">
    <source>
        <dbReference type="ARBA" id="ARBA00022692"/>
    </source>
</evidence>
<evidence type="ECO:0000256" key="2">
    <source>
        <dbReference type="ARBA" id="ARBA00022475"/>
    </source>
</evidence>
<keyword evidence="3 9" id="KW-0812">Transmembrane</keyword>
<dbReference type="SUPFAM" id="SSF81321">
    <property type="entry name" value="Family A G protein-coupled receptor-like"/>
    <property type="match status" value="1"/>
</dbReference>
<proteinExistence type="inferred from homology"/>
<dbReference type="Gene3D" id="1.20.1070.10">
    <property type="entry name" value="Rhodopsin 7-helix transmembrane proteins"/>
    <property type="match status" value="1"/>
</dbReference>
<feature type="domain" description="G-protein coupled receptors family 1 profile" evidence="11">
    <location>
        <begin position="1"/>
        <end position="172"/>
    </location>
</feature>
<feature type="transmembrane region" description="Helical" evidence="10">
    <location>
        <begin position="115"/>
        <end position="142"/>
    </location>
</feature>
<dbReference type="GO" id="GO:0005886">
    <property type="term" value="C:plasma membrane"/>
    <property type="evidence" value="ECO:0007669"/>
    <property type="project" value="UniProtKB-SubCell"/>
</dbReference>
<dbReference type="PANTHER" id="PTHR24247">
    <property type="entry name" value="5-HYDROXYTRYPTAMINE RECEPTOR"/>
    <property type="match status" value="1"/>
</dbReference>
<dbReference type="Proteomes" id="UP000515163">
    <property type="component" value="Unplaced"/>
</dbReference>
<feature type="transmembrane region" description="Helical" evidence="10">
    <location>
        <begin position="68"/>
        <end position="94"/>
    </location>
</feature>
<evidence type="ECO:0000259" key="11">
    <source>
        <dbReference type="PROSITE" id="PS50262"/>
    </source>
</evidence>
<dbReference type="GO" id="GO:0007268">
    <property type="term" value="P:chemical synaptic transmission"/>
    <property type="evidence" value="ECO:0007669"/>
    <property type="project" value="TreeGrafter"/>
</dbReference>
<organism evidence="12 13">
    <name type="scientific">Actinia tenebrosa</name>
    <name type="common">Australian red waratah sea anemone</name>
    <dbReference type="NCBI Taxonomy" id="6105"/>
    <lineage>
        <taxon>Eukaryota</taxon>
        <taxon>Metazoa</taxon>
        <taxon>Cnidaria</taxon>
        <taxon>Anthozoa</taxon>
        <taxon>Hexacorallia</taxon>
        <taxon>Actiniaria</taxon>
        <taxon>Actiniidae</taxon>
        <taxon>Actinia</taxon>
    </lineage>
</organism>
<evidence type="ECO:0000256" key="8">
    <source>
        <dbReference type="ARBA" id="ARBA00023224"/>
    </source>
</evidence>
<evidence type="ECO:0000256" key="4">
    <source>
        <dbReference type="ARBA" id="ARBA00022989"/>
    </source>
</evidence>
<comment type="similarity">
    <text evidence="9">Belongs to the G-protein coupled receptor 1 family.</text>
</comment>
<reference evidence="13" key="1">
    <citation type="submission" date="2025-08" db="UniProtKB">
        <authorList>
            <consortium name="RefSeq"/>
        </authorList>
    </citation>
    <scope>IDENTIFICATION</scope>
    <source>
        <tissue evidence="13">Tentacle</tissue>
    </source>
</reference>
<evidence type="ECO:0000256" key="6">
    <source>
        <dbReference type="ARBA" id="ARBA00023136"/>
    </source>
</evidence>
<dbReference type="InParanoid" id="A0A6P8IPZ1"/>
<dbReference type="PROSITE" id="PS50262">
    <property type="entry name" value="G_PROTEIN_RECEP_F1_2"/>
    <property type="match status" value="1"/>
</dbReference>
<evidence type="ECO:0000313" key="12">
    <source>
        <dbReference type="Proteomes" id="UP000515163"/>
    </source>
</evidence>
<keyword evidence="5 9" id="KW-0297">G-protein coupled receptor</keyword>
<evidence type="ECO:0000256" key="5">
    <source>
        <dbReference type="ARBA" id="ARBA00023040"/>
    </source>
</evidence>
<dbReference type="KEGG" id="aten:116303530"/>
<keyword evidence="4 10" id="KW-1133">Transmembrane helix</keyword>
<evidence type="ECO:0000256" key="10">
    <source>
        <dbReference type="SAM" id="Phobius"/>
    </source>
</evidence>
<dbReference type="GO" id="GO:0004993">
    <property type="term" value="F:G protein-coupled serotonin receptor activity"/>
    <property type="evidence" value="ECO:0007669"/>
    <property type="project" value="TreeGrafter"/>
</dbReference>
<feature type="transmembrane region" description="Helical" evidence="10">
    <location>
        <begin position="42"/>
        <end position="62"/>
    </location>
</feature>
<accession>A0A6P8IPZ1</accession>